<evidence type="ECO:0000313" key="4">
    <source>
        <dbReference type="EMBL" id="QIW12181.1"/>
    </source>
</evidence>
<dbReference type="GO" id="GO:0000052">
    <property type="term" value="P:citrulline metabolic process"/>
    <property type="evidence" value="ECO:0007669"/>
    <property type="project" value="TreeGrafter"/>
</dbReference>
<dbReference type="PANTHER" id="PTHR12737">
    <property type="entry name" value="DIMETHYLARGININE DIMETHYLAMINOHYDROLASE"/>
    <property type="match status" value="1"/>
</dbReference>
<dbReference type="Proteomes" id="UP000251120">
    <property type="component" value="Chromosome"/>
</dbReference>
<dbReference type="Pfam" id="PF19420">
    <property type="entry name" value="DDAH_eukar"/>
    <property type="match status" value="1"/>
</dbReference>
<evidence type="ECO:0000313" key="5">
    <source>
        <dbReference type="Proteomes" id="UP000251120"/>
    </source>
</evidence>
<dbReference type="AlphaFoldDB" id="A0A2Z4XZZ5"/>
<keyword evidence="6" id="KW-1185">Reference proteome</keyword>
<dbReference type="SUPFAM" id="SSF55909">
    <property type="entry name" value="Pentein"/>
    <property type="match status" value="1"/>
</dbReference>
<sequence>MKKVLMCPPTAFDVTYAINPWMDISNKPNKKLAYEQWQRLYDTYINLGIEVYTIEQDKNLPDMVFTANAGIVENNTFICSNFAPPERKPEEDLFQKWFFENNYNVKTLKNHQSGEGDALYYNDKMYCGYGYRSDLKAYDEISEIIDTEIVPLKIVDPYFYDLDLLFCPLGNRGCLSYLNGFAQESQDIIGVLPNNIILSPYEVKKHLCNSVYVDGKLIMNSCNDQLRKKLFKLDIEPIIIDISEFGKAGGGLKCLTLKLE</sequence>
<dbReference type="Proteomes" id="UP000681131">
    <property type="component" value="Chromosome"/>
</dbReference>
<reference evidence="3 5" key="1">
    <citation type="submission" date="2017-06" db="EMBL/GenBank/DDBJ databases">
        <title>Complete genome of Francisella adeliensis.</title>
        <authorList>
            <person name="Vallesi A."/>
            <person name="Sjodin A."/>
        </authorList>
    </citation>
    <scope>NUCLEOTIDE SEQUENCE [LARGE SCALE GENOMIC DNA]</scope>
    <source>
        <strain evidence="3 5">FDC440</strain>
    </source>
</reference>
<dbReference type="EMBL" id="CP043424">
    <property type="protein sequence ID" value="QIW12181.1"/>
    <property type="molecule type" value="Genomic_DNA"/>
</dbReference>
<keyword evidence="2" id="KW-0378">Hydrolase</keyword>
<evidence type="ECO:0000313" key="6">
    <source>
        <dbReference type="Proteomes" id="UP000681131"/>
    </source>
</evidence>
<dbReference type="GO" id="GO:0045429">
    <property type="term" value="P:positive regulation of nitric oxide biosynthetic process"/>
    <property type="evidence" value="ECO:0007669"/>
    <property type="project" value="TreeGrafter"/>
</dbReference>
<dbReference type="GO" id="GO:0016403">
    <property type="term" value="F:dimethylargininase activity"/>
    <property type="evidence" value="ECO:0007669"/>
    <property type="project" value="TreeGrafter"/>
</dbReference>
<dbReference type="Gene3D" id="3.75.10.10">
    <property type="entry name" value="L-arginine/glycine Amidinotransferase, Chain A"/>
    <property type="match status" value="1"/>
</dbReference>
<comment type="similarity">
    <text evidence="1">Belongs to the DDAH family.</text>
</comment>
<proteinExistence type="inferred from homology"/>
<dbReference type="InterPro" id="IPR033199">
    <property type="entry name" value="DDAH-like"/>
</dbReference>
<reference evidence="4 6" key="2">
    <citation type="submission" date="2019-08" db="EMBL/GenBank/DDBJ databases">
        <title>Complete genome sequences of Francisella adeliensis (FSC1325 and FSC1326).</title>
        <authorList>
            <person name="Ohrman C."/>
            <person name="Uneklint I."/>
            <person name="Vallesi A."/>
            <person name="Karlsson L."/>
            <person name="Sjodin A."/>
        </authorList>
    </citation>
    <scope>NUCLEOTIDE SEQUENCE [LARGE SCALE GENOMIC DNA]</scope>
    <source>
        <strain evidence="4 6">FSC1325</strain>
    </source>
</reference>
<name>A0A2Z4XZZ5_9GAMM</name>
<dbReference type="GO" id="GO:0016740">
    <property type="term" value="F:transferase activity"/>
    <property type="evidence" value="ECO:0007669"/>
    <property type="project" value="UniProtKB-KW"/>
</dbReference>
<evidence type="ECO:0000256" key="2">
    <source>
        <dbReference type="ARBA" id="ARBA00022801"/>
    </source>
</evidence>
<dbReference type="RefSeq" id="WP_112870120.1">
    <property type="nucleotide sequence ID" value="NZ_CP021781.1"/>
</dbReference>
<evidence type="ECO:0000256" key="1">
    <source>
        <dbReference type="ARBA" id="ARBA00008532"/>
    </source>
</evidence>
<dbReference type="KEGG" id="fad:CDH04_05720"/>
<organism evidence="3 5">
    <name type="scientific">Francisella adeliensis</name>
    <dbReference type="NCBI Taxonomy" id="2007306"/>
    <lineage>
        <taxon>Bacteria</taxon>
        <taxon>Pseudomonadati</taxon>
        <taxon>Pseudomonadota</taxon>
        <taxon>Gammaproteobacteria</taxon>
        <taxon>Thiotrichales</taxon>
        <taxon>Francisellaceae</taxon>
        <taxon>Francisella</taxon>
    </lineage>
</organism>
<dbReference type="OrthoDB" id="9814070at2"/>
<dbReference type="EMBL" id="CP021781">
    <property type="protein sequence ID" value="AXA33945.1"/>
    <property type="molecule type" value="Genomic_DNA"/>
</dbReference>
<protein>
    <submittedName>
        <fullName evidence="3">Amidinotransferase</fullName>
    </submittedName>
</protein>
<gene>
    <name evidence="3" type="ORF">CDH04_05720</name>
    <name evidence="4" type="ORF">FZC43_05725</name>
</gene>
<keyword evidence="3" id="KW-0808">Transferase</keyword>
<dbReference type="GO" id="GO:0006525">
    <property type="term" value="P:arginine metabolic process"/>
    <property type="evidence" value="ECO:0007669"/>
    <property type="project" value="TreeGrafter"/>
</dbReference>
<dbReference type="PANTHER" id="PTHR12737:SF9">
    <property type="entry name" value="DIMETHYLARGININASE"/>
    <property type="match status" value="1"/>
</dbReference>
<dbReference type="GO" id="GO:0016597">
    <property type="term" value="F:amino acid binding"/>
    <property type="evidence" value="ECO:0007669"/>
    <property type="project" value="TreeGrafter"/>
</dbReference>
<evidence type="ECO:0000313" key="3">
    <source>
        <dbReference type="EMBL" id="AXA33945.1"/>
    </source>
</evidence>
<accession>A0A2Z4XZZ5</accession>